<evidence type="ECO:0000256" key="10">
    <source>
        <dbReference type="ARBA" id="ARBA00022989"/>
    </source>
</evidence>
<dbReference type="EMBL" id="JAUKPO010000050">
    <property type="protein sequence ID" value="MDO1451267.1"/>
    <property type="molecule type" value="Genomic_DNA"/>
</dbReference>
<evidence type="ECO:0000256" key="8">
    <source>
        <dbReference type="ARBA" id="ARBA00022777"/>
    </source>
</evidence>
<feature type="coiled-coil region" evidence="13">
    <location>
        <begin position="153"/>
        <end position="195"/>
    </location>
</feature>
<sequence length="558" mass="64472">MASSRVEVVTYFALRLLLLSSVLLPLILFELRQRAYLIFGIGWVVVCLLLANPLHRSLGIAPEQVGLQFNYYFLVDFISLFCIVLIVSSFFFLQRISREYEKRHTLLLIALQVSNEELTHNKQSLEVTTQELFATNQTLREQNEQIDAQKTLLQVCLEENYKVNEQLQQAKEEIQTLLEEQLRQSELKFQELTESITEMFFALDNKLQFLYWNKACERLTGKPAKAVLGTSVYEMFPTFRGRRTEATLQNVLASKQPVSYEYWDKITYTHFEVNIFPSNMGLVILLKDITDKKKKAWQVEQLNEQLLISNRELNQRNFELDQIVYKISHDIRSPLASVLGLVNLLQLEEMGEGVREYTIKIGGQILKLDRFTKLMLEFARTTRSALQCHQIDFEQLKNQCLAELEYLPHFARLHVTLHQEGLPLYTDALHMQIIFANLVANAIKYQYVERNLSYLHILITVHEKEAQMVFKDNGIGIDKEYLPRIFDMFFRASTQSNGSGLGMYIVKQTVEKLGGKVELESILGEGTIVTIKIPNRVSRNEKTIFSASAGVSKVESIQ</sequence>
<evidence type="ECO:0000256" key="7">
    <source>
        <dbReference type="ARBA" id="ARBA00022741"/>
    </source>
</evidence>
<dbReference type="InterPro" id="IPR013656">
    <property type="entry name" value="PAS_4"/>
</dbReference>
<evidence type="ECO:0000256" key="1">
    <source>
        <dbReference type="ARBA" id="ARBA00000085"/>
    </source>
</evidence>
<organism evidence="17 18">
    <name type="scientific">Rhodocytophaga aerolata</name>
    <dbReference type="NCBI Taxonomy" id="455078"/>
    <lineage>
        <taxon>Bacteria</taxon>
        <taxon>Pseudomonadati</taxon>
        <taxon>Bacteroidota</taxon>
        <taxon>Cytophagia</taxon>
        <taxon>Cytophagales</taxon>
        <taxon>Rhodocytophagaceae</taxon>
        <taxon>Rhodocytophaga</taxon>
    </lineage>
</organism>
<keyword evidence="5" id="KW-0808">Transferase</keyword>
<dbReference type="InterPro" id="IPR036097">
    <property type="entry name" value="HisK_dim/P_sf"/>
</dbReference>
<feature type="transmembrane region" description="Helical" evidence="14">
    <location>
        <begin position="12"/>
        <end position="28"/>
    </location>
</feature>
<evidence type="ECO:0000259" key="16">
    <source>
        <dbReference type="PROSITE" id="PS50112"/>
    </source>
</evidence>
<evidence type="ECO:0000256" key="2">
    <source>
        <dbReference type="ARBA" id="ARBA00004141"/>
    </source>
</evidence>
<evidence type="ECO:0000256" key="3">
    <source>
        <dbReference type="ARBA" id="ARBA00012438"/>
    </source>
</evidence>
<evidence type="ECO:0000256" key="12">
    <source>
        <dbReference type="ARBA" id="ARBA00023136"/>
    </source>
</evidence>
<dbReference type="InterPro" id="IPR035965">
    <property type="entry name" value="PAS-like_dom_sf"/>
</dbReference>
<dbReference type="RefSeq" id="WP_302042065.1">
    <property type="nucleotide sequence ID" value="NZ_JAUKPO010000050.1"/>
</dbReference>
<proteinExistence type="predicted"/>
<feature type="transmembrane region" description="Helical" evidence="14">
    <location>
        <begin position="71"/>
        <end position="93"/>
    </location>
</feature>
<evidence type="ECO:0000256" key="11">
    <source>
        <dbReference type="ARBA" id="ARBA00023012"/>
    </source>
</evidence>
<keyword evidence="4" id="KW-0597">Phosphoprotein</keyword>
<evidence type="ECO:0000256" key="14">
    <source>
        <dbReference type="SAM" id="Phobius"/>
    </source>
</evidence>
<dbReference type="SMART" id="SM00387">
    <property type="entry name" value="HATPase_c"/>
    <property type="match status" value="1"/>
</dbReference>
<dbReference type="SUPFAM" id="SSF55785">
    <property type="entry name" value="PYP-like sensor domain (PAS domain)"/>
    <property type="match status" value="1"/>
</dbReference>
<dbReference type="Pfam" id="PF08448">
    <property type="entry name" value="PAS_4"/>
    <property type="match status" value="1"/>
</dbReference>
<accession>A0ABT8RGM7</accession>
<dbReference type="Pfam" id="PF00512">
    <property type="entry name" value="HisKA"/>
    <property type="match status" value="1"/>
</dbReference>
<feature type="domain" description="Histidine kinase" evidence="15">
    <location>
        <begin position="326"/>
        <end position="537"/>
    </location>
</feature>
<keyword evidence="6 14" id="KW-0812">Transmembrane</keyword>
<feature type="transmembrane region" description="Helical" evidence="14">
    <location>
        <begin position="35"/>
        <end position="51"/>
    </location>
</feature>
<evidence type="ECO:0000313" key="18">
    <source>
        <dbReference type="Proteomes" id="UP001168528"/>
    </source>
</evidence>
<evidence type="ECO:0000259" key="15">
    <source>
        <dbReference type="PROSITE" id="PS50109"/>
    </source>
</evidence>
<keyword evidence="8" id="KW-0418">Kinase</keyword>
<dbReference type="PANTHER" id="PTHR42878:SF7">
    <property type="entry name" value="SENSOR HISTIDINE KINASE GLRK"/>
    <property type="match status" value="1"/>
</dbReference>
<keyword evidence="11" id="KW-0902">Two-component regulatory system</keyword>
<dbReference type="EC" id="2.7.13.3" evidence="3"/>
<keyword evidence="9 17" id="KW-0067">ATP-binding</keyword>
<dbReference type="InterPro" id="IPR005467">
    <property type="entry name" value="His_kinase_dom"/>
</dbReference>
<dbReference type="GO" id="GO:0005524">
    <property type="term" value="F:ATP binding"/>
    <property type="evidence" value="ECO:0007669"/>
    <property type="project" value="UniProtKB-KW"/>
</dbReference>
<feature type="domain" description="PAS" evidence="16">
    <location>
        <begin position="185"/>
        <end position="255"/>
    </location>
</feature>
<dbReference type="InterPro" id="IPR050351">
    <property type="entry name" value="BphY/WalK/GraS-like"/>
</dbReference>
<dbReference type="InterPro" id="IPR004358">
    <property type="entry name" value="Sig_transdc_His_kin-like_C"/>
</dbReference>
<dbReference type="NCBIfam" id="TIGR00229">
    <property type="entry name" value="sensory_box"/>
    <property type="match status" value="1"/>
</dbReference>
<dbReference type="PRINTS" id="PR00344">
    <property type="entry name" value="BCTRLSENSOR"/>
</dbReference>
<gene>
    <name evidence="17" type="ORF">Q0590_33645</name>
</gene>
<dbReference type="InterPro" id="IPR003594">
    <property type="entry name" value="HATPase_dom"/>
</dbReference>
<dbReference type="InterPro" id="IPR036890">
    <property type="entry name" value="HATPase_C_sf"/>
</dbReference>
<dbReference type="Pfam" id="PF02518">
    <property type="entry name" value="HATPase_c"/>
    <property type="match status" value="1"/>
</dbReference>
<dbReference type="Gene3D" id="1.10.287.130">
    <property type="match status" value="1"/>
</dbReference>
<comment type="subcellular location">
    <subcellularLocation>
        <location evidence="2">Membrane</location>
        <topology evidence="2">Multi-pass membrane protein</topology>
    </subcellularLocation>
</comment>
<dbReference type="Gene3D" id="3.30.565.10">
    <property type="entry name" value="Histidine kinase-like ATPase, C-terminal domain"/>
    <property type="match status" value="1"/>
</dbReference>
<dbReference type="CDD" id="cd00130">
    <property type="entry name" value="PAS"/>
    <property type="match status" value="1"/>
</dbReference>
<dbReference type="PANTHER" id="PTHR42878">
    <property type="entry name" value="TWO-COMPONENT HISTIDINE KINASE"/>
    <property type="match status" value="1"/>
</dbReference>
<dbReference type="SUPFAM" id="SSF55874">
    <property type="entry name" value="ATPase domain of HSP90 chaperone/DNA topoisomerase II/histidine kinase"/>
    <property type="match status" value="1"/>
</dbReference>
<evidence type="ECO:0000256" key="4">
    <source>
        <dbReference type="ARBA" id="ARBA00022553"/>
    </source>
</evidence>
<dbReference type="InterPro" id="IPR003661">
    <property type="entry name" value="HisK_dim/P_dom"/>
</dbReference>
<comment type="caution">
    <text evidence="17">The sequence shown here is derived from an EMBL/GenBank/DDBJ whole genome shotgun (WGS) entry which is preliminary data.</text>
</comment>
<dbReference type="PROSITE" id="PS50109">
    <property type="entry name" value="HIS_KIN"/>
    <property type="match status" value="1"/>
</dbReference>
<evidence type="ECO:0000313" key="17">
    <source>
        <dbReference type="EMBL" id="MDO1451267.1"/>
    </source>
</evidence>
<evidence type="ECO:0000256" key="9">
    <source>
        <dbReference type="ARBA" id="ARBA00022840"/>
    </source>
</evidence>
<dbReference type="SUPFAM" id="SSF47384">
    <property type="entry name" value="Homodimeric domain of signal transducing histidine kinase"/>
    <property type="match status" value="1"/>
</dbReference>
<keyword evidence="13" id="KW-0175">Coiled coil</keyword>
<keyword evidence="10 14" id="KW-1133">Transmembrane helix</keyword>
<dbReference type="SMART" id="SM00091">
    <property type="entry name" value="PAS"/>
    <property type="match status" value="1"/>
</dbReference>
<reference evidence="17" key="1">
    <citation type="submission" date="2023-07" db="EMBL/GenBank/DDBJ databases">
        <title>The genome sequence of Rhodocytophaga aerolata KACC 12507.</title>
        <authorList>
            <person name="Zhang X."/>
        </authorList>
    </citation>
    <scope>NUCLEOTIDE SEQUENCE</scope>
    <source>
        <strain evidence="17">KACC 12507</strain>
    </source>
</reference>
<dbReference type="CDD" id="cd00082">
    <property type="entry name" value="HisKA"/>
    <property type="match status" value="1"/>
</dbReference>
<evidence type="ECO:0000256" key="13">
    <source>
        <dbReference type="SAM" id="Coils"/>
    </source>
</evidence>
<keyword evidence="7" id="KW-0547">Nucleotide-binding</keyword>
<dbReference type="PROSITE" id="PS50112">
    <property type="entry name" value="PAS"/>
    <property type="match status" value="1"/>
</dbReference>
<dbReference type="InterPro" id="IPR000014">
    <property type="entry name" value="PAS"/>
</dbReference>
<keyword evidence="18" id="KW-1185">Reference proteome</keyword>
<protein>
    <recommendedName>
        <fullName evidence="3">histidine kinase</fullName>
        <ecNumber evidence="3">2.7.13.3</ecNumber>
    </recommendedName>
</protein>
<dbReference type="SMART" id="SM00388">
    <property type="entry name" value="HisKA"/>
    <property type="match status" value="1"/>
</dbReference>
<dbReference type="Proteomes" id="UP001168528">
    <property type="component" value="Unassembled WGS sequence"/>
</dbReference>
<comment type="catalytic activity">
    <reaction evidence="1">
        <text>ATP + protein L-histidine = ADP + protein N-phospho-L-histidine.</text>
        <dbReference type="EC" id="2.7.13.3"/>
    </reaction>
</comment>
<dbReference type="Gene3D" id="3.30.450.20">
    <property type="entry name" value="PAS domain"/>
    <property type="match status" value="1"/>
</dbReference>
<keyword evidence="12 14" id="KW-0472">Membrane</keyword>
<evidence type="ECO:0000256" key="6">
    <source>
        <dbReference type="ARBA" id="ARBA00022692"/>
    </source>
</evidence>
<name>A0ABT8RGM7_9BACT</name>
<evidence type="ECO:0000256" key="5">
    <source>
        <dbReference type="ARBA" id="ARBA00022679"/>
    </source>
</evidence>